<keyword evidence="5" id="KW-1185">Reference proteome</keyword>
<feature type="repeat" description="ANK" evidence="3">
    <location>
        <begin position="132"/>
        <end position="164"/>
    </location>
</feature>
<accession>A0A8J2NKH2</accession>
<evidence type="ECO:0000313" key="4">
    <source>
        <dbReference type="EMBL" id="CAG7716281.1"/>
    </source>
</evidence>
<dbReference type="PROSITE" id="PS50297">
    <property type="entry name" value="ANK_REP_REGION"/>
    <property type="match status" value="2"/>
</dbReference>
<proteinExistence type="predicted"/>
<dbReference type="GO" id="GO:0031436">
    <property type="term" value="C:BRCA1-BARD1 complex"/>
    <property type="evidence" value="ECO:0007669"/>
    <property type="project" value="TreeGrafter"/>
</dbReference>
<keyword evidence="1" id="KW-0677">Repeat</keyword>
<sequence>MEEAISQMKNAITSGRTDVINTVLEGCMKLGPQGAELKEKILSEQTVPEGTFLHLATKLGLQDVVRALLIAGADPLSENKEGENSFELTQSETIQQVYVEELLRATAASNLIRMDQLIRAGLDPNSWDCDEKRNSVLHWAVSFANAETIAFLIERGAEVNCETRDGVTPLHDAVDRGDVEIVEILLKNNASPLIKAEKGKFADQSPLDLASKKPEIFSLMSHFLASQFKTRTKRSSMESIYTNGPESPFLPKENYHSPTADLHTSSHGDYVHIHNGFNSTLENVIRGLELKAPIQPIVTDASLSLLWPQPKSLHQLEGLHFRPEKTLHVSVVRTTESVHRILDVFSIHKDVFECLGFDVVAQQVEGFLGSSANNSSCNHSSHIQCCINTDILHMPQSYRLHISSQRVRITASDLQGLNYAICTFLQLLTLYSEKDELTGIPPLIINDHPSLKHRAVFIDVSQERIPTIESLFELIKLYSLLKINFLHLHTRFDRSGTLISYTKGEIVAIDRHCLDSGITLVPAIDVVSGICAAEYFQYIKPAVQSLLPCFASTRYVHVGPVLTSLIFLTENECLSQGADFTNMWNFIPIPSADSVIMLCYNALKMHIANPGTLVNVPANVILVDYGFQADYNFGPSIQELTQSGCTTCVCAGTSAWSSLSGCPEASLCNIYHGTLNAVNNSSMGLIVANWSGSCNITPKPFAWPGFLLGSGLAWNHQTHWEYLQGSLAKLMSMYVLKDPSGVTGQVILQLGCTESNLLRAASNQSSNDMSNLPPAEGTTLYRLLTDPDNVPLDHLTMEPFIKCIRSIKKCQTSLLLEAKLPREDNPVFDELCLTMELMLLACRIGRSLLAAGMNPRSNMGLTVVNLGISNLEARIRTDIANKLLLLTDEYRRVWLLRNYPQGLETSLYTLTSVLQRFIPDSTRLLTGRLISSPYRNGNASINENGLSHDAI</sequence>
<dbReference type="OrthoDB" id="5806726at2759"/>
<reference evidence="4" key="1">
    <citation type="submission" date="2021-06" db="EMBL/GenBank/DDBJ databases">
        <authorList>
            <person name="Hodson N. C."/>
            <person name="Mongue J. A."/>
            <person name="Jaron S. K."/>
        </authorList>
    </citation>
    <scope>NUCLEOTIDE SEQUENCE</scope>
</reference>
<dbReference type="GO" id="GO:0085020">
    <property type="term" value="P:protein K6-linked ubiquitination"/>
    <property type="evidence" value="ECO:0007669"/>
    <property type="project" value="TreeGrafter"/>
</dbReference>
<dbReference type="SMART" id="SM00248">
    <property type="entry name" value="ANK"/>
    <property type="match status" value="3"/>
</dbReference>
<comment type="caution">
    <text evidence="4">The sequence shown here is derived from an EMBL/GenBank/DDBJ whole genome shotgun (WGS) entry which is preliminary data.</text>
</comment>
<evidence type="ECO:0000313" key="5">
    <source>
        <dbReference type="Proteomes" id="UP000708208"/>
    </source>
</evidence>
<evidence type="ECO:0000256" key="2">
    <source>
        <dbReference type="ARBA" id="ARBA00023043"/>
    </source>
</evidence>
<gene>
    <name evidence="4" type="ORF">AFUS01_LOCUS5800</name>
</gene>
<dbReference type="PANTHER" id="PTHR24171:SF11">
    <property type="entry name" value="26S PROTEASOME NON-ATPASE REGULATORY SUBUNIT 10"/>
    <property type="match status" value="1"/>
</dbReference>
<evidence type="ECO:0000256" key="1">
    <source>
        <dbReference type="ARBA" id="ARBA00022737"/>
    </source>
</evidence>
<organism evidence="4 5">
    <name type="scientific">Allacma fusca</name>
    <dbReference type="NCBI Taxonomy" id="39272"/>
    <lineage>
        <taxon>Eukaryota</taxon>
        <taxon>Metazoa</taxon>
        <taxon>Ecdysozoa</taxon>
        <taxon>Arthropoda</taxon>
        <taxon>Hexapoda</taxon>
        <taxon>Collembola</taxon>
        <taxon>Symphypleona</taxon>
        <taxon>Sminthuridae</taxon>
        <taxon>Allacma</taxon>
    </lineage>
</organism>
<dbReference type="EMBL" id="CAJVCH010037313">
    <property type="protein sequence ID" value="CAG7716281.1"/>
    <property type="molecule type" value="Genomic_DNA"/>
</dbReference>
<dbReference type="AlphaFoldDB" id="A0A8J2NKH2"/>
<dbReference type="PROSITE" id="PS50088">
    <property type="entry name" value="ANK_REPEAT"/>
    <property type="match status" value="3"/>
</dbReference>
<keyword evidence="2 3" id="KW-0040">ANK repeat</keyword>
<dbReference type="GO" id="GO:0004842">
    <property type="term" value="F:ubiquitin-protein transferase activity"/>
    <property type="evidence" value="ECO:0007669"/>
    <property type="project" value="TreeGrafter"/>
</dbReference>
<dbReference type="PANTHER" id="PTHR24171">
    <property type="entry name" value="ANKYRIN REPEAT DOMAIN-CONTAINING PROTEIN 39-RELATED"/>
    <property type="match status" value="1"/>
</dbReference>
<feature type="repeat" description="ANK" evidence="3">
    <location>
        <begin position="48"/>
        <end position="80"/>
    </location>
</feature>
<dbReference type="Proteomes" id="UP000708208">
    <property type="component" value="Unassembled WGS sequence"/>
</dbReference>
<feature type="repeat" description="ANK" evidence="3">
    <location>
        <begin position="165"/>
        <end position="197"/>
    </location>
</feature>
<protein>
    <submittedName>
        <fullName evidence="4">Uncharacterized protein</fullName>
    </submittedName>
</protein>
<dbReference type="Pfam" id="PF00023">
    <property type="entry name" value="Ank"/>
    <property type="match status" value="1"/>
</dbReference>
<name>A0A8J2NKH2_9HEXA</name>
<dbReference type="GO" id="GO:0070531">
    <property type="term" value="C:BRCA1-A complex"/>
    <property type="evidence" value="ECO:0007669"/>
    <property type="project" value="TreeGrafter"/>
</dbReference>
<dbReference type="InterPro" id="IPR002110">
    <property type="entry name" value="Ankyrin_rpt"/>
</dbReference>
<dbReference type="Pfam" id="PF12796">
    <property type="entry name" value="Ank_2"/>
    <property type="match status" value="1"/>
</dbReference>
<evidence type="ECO:0000256" key="3">
    <source>
        <dbReference type="PROSITE-ProRule" id="PRU00023"/>
    </source>
</evidence>